<dbReference type="OMA" id="CINDEKL"/>
<sequence>MLLLSICLPPNCAGSPTGAVVLSRLKEENRMAKQKIEHLEERLKIYEEANKELKRDFLLSRLRGAEDEAAVSEKPGPSQSTGQLILSPSSSPEPSASSHGPSSSEEGEEKKKTKKKKKKAKKSKETEACSRSRMTTSEGVIGRYMKVLRHYAKVGSMKRAFDMEHVDRNTIARTAPIAELAIVFPEDYAKVIEAGVDEKETLATFSERCRGAITPAMAAAISTKKKANELLPIVYKLT</sequence>
<evidence type="ECO:0000256" key="1">
    <source>
        <dbReference type="SAM" id="Coils"/>
    </source>
</evidence>
<evidence type="ECO:0000256" key="2">
    <source>
        <dbReference type="SAM" id="MobiDB-lite"/>
    </source>
</evidence>
<evidence type="ECO:0008006" key="5">
    <source>
        <dbReference type="Google" id="ProtNLM"/>
    </source>
</evidence>
<protein>
    <recommendedName>
        <fullName evidence="5">Coiled-coil domain-containing protein 106</fullName>
    </recommendedName>
</protein>
<feature type="compositionally biased region" description="Low complexity" evidence="2">
    <location>
        <begin position="87"/>
        <end position="104"/>
    </location>
</feature>
<proteinExistence type="predicted"/>
<reference evidence="3" key="2">
    <citation type="submission" date="2025-09" db="UniProtKB">
        <authorList>
            <consortium name="Ensembl"/>
        </authorList>
    </citation>
    <scope>IDENTIFICATION</scope>
</reference>
<accession>A0A8C5BPN6</accession>
<keyword evidence="1" id="KW-0175">Coiled coil</keyword>
<reference evidence="3" key="1">
    <citation type="submission" date="2025-08" db="UniProtKB">
        <authorList>
            <consortium name="Ensembl"/>
        </authorList>
    </citation>
    <scope>IDENTIFICATION</scope>
</reference>
<dbReference type="PANTHER" id="PTHR16477">
    <property type="entry name" value="COILED-COIL DOMAIN-CONTAINING PROTEIN 106"/>
    <property type="match status" value="1"/>
</dbReference>
<dbReference type="GO" id="GO:0005654">
    <property type="term" value="C:nucleoplasm"/>
    <property type="evidence" value="ECO:0007669"/>
    <property type="project" value="TreeGrafter"/>
</dbReference>
<evidence type="ECO:0000313" key="4">
    <source>
        <dbReference type="Proteomes" id="UP000694546"/>
    </source>
</evidence>
<dbReference type="Proteomes" id="UP000694546">
    <property type="component" value="Chromosome 16"/>
</dbReference>
<organism evidence="3 4">
    <name type="scientific">Gadus morhua</name>
    <name type="common">Atlantic cod</name>
    <dbReference type="NCBI Taxonomy" id="8049"/>
    <lineage>
        <taxon>Eukaryota</taxon>
        <taxon>Metazoa</taxon>
        <taxon>Chordata</taxon>
        <taxon>Craniata</taxon>
        <taxon>Vertebrata</taxon>
        <taxon>Euteleostomi</taxon>
        <taxon>Actinopterygii</taxon>
        <taxon>Neopterygii</taxon>
        <taxon>Teleostei</taxon>
        <taxon>Neoteleostei</taxon>
        <taxon>Acanthomorphata</taxon>
        <taxon>Zeiogadaria</taxon>
        <taxon>Gadariae</taxon>
        <taxon>Gadiformes</taxon>
        <taxon>Gadoidei</taxon>
        <taxon>Gadidae</taxon>
        <taxon>Gadus</taxon>
    </lineage>
</organism>
<keyword evidence="4" id="KW-1185">Reference proteome</keyword>
<name>A0A8C5BPN6_GADMO</name>
<feature type="compositionally biased region" description="Polar residues" evidence="2">
    <location>
        <begin position="77"/>
        <end position="86"/>
    </location>
</feature>
<dbReference type="PANTHER" id="PTHR16477:SF2">
    <property type="entry name" value="COILED-COIL DOMAIN-CONTAINING PROTEIN 106"/>
    <property type="match status" value="1"/>
</dbReference>
<dbReference type="AlphaFoldDB" id="A0A8C5BPN6"/>
<evidence type="ECO:0000313" key="3">
    <source>
        <dbReference type="Ensembl" id="ENSGMOP00000048795.1"/>
    </source>
</evidence>
<dbReference type="Pfam" id="PF15794">
    <property type="entry name" value="CCDC106"/>
    <property type="match status" value="1"/>
</dbReference>
<dbReference type="Ensembl" id="ENSGMOT00000046050.1">
    <property type="protein sequence ID" value="ENSGMOP00000048795.1"/>
    <property type="gene ID" value="ENSGMOG00000025622.1"/>
</dbReference>
<dbReference type="InterPro" id="IPR031591">
    <property type="entry name" value="CCDC106"/>
</dbReference>
<feature type="coiled-coil region" evidence="1">
    <location>
        <begin position="22"/>
        <end position="56"/>
    </location>
</feature>
<feature type="compositionally biased region" description="Basic residues" evidence="2">
    <location>
        <begin position="112"/>
        <end position="122"/>
    </location>
</feature>
<dbReference type="GeneTree" id="ENSGT00390000013183"/>
<feature type="region of interest" description="Disordered" evidence="2">
    <location>
        <begin position="66"/>
        <end position="134"/>
    </location>
</feature>